<evidence type="ECO:0000313" key="2">
    <source>
        <dbReference type="EMBL" id="CDJ66143.1"/>
    </source>
</evidence>
<dbReference type="VEuPathDB" id="ToxoDB:ENH_00015870"/>
<keyword evidence="3" id="KW-1185">Reference proteome</keyword>
<dbReference type="GeneID" id="25471767"/>
<protein>
    <submittedName>
        <fullName evidence="2">Uncharacterized protein</fullName>
    </submittedName>
</protein>
<organism evidence="2 3">
    <name type="scientific">Eimeria necatrix</name>
    <dbReference type="NCBI Taxonomy" id="51315"/>
    <lineage>
        <taxon>Eukaryota</taxon>
        <taxon>Sar</taxon>
        <taxon>Alveolata</taxon>
        <taxon>Apicomplexa</taxon>
        <taxon>Conoidasida</taxon>
        <taxon>Coccidia</taxon>
        <taxon>Eucoccidiorida</taxon>
        <taxon>Eimeriorina</taxon>
        <taxon>Eimeriidae</taxon>
        <taxon>Eimeria</taxon>
    </lineage>
</organism>
<feature type="coiled-coil region" evidence="1">
    <location>
        <begin position="185"/>
        <end position="213"/>
    </location>
</feature>
<dbReference type="Proteomes" id="UP000030754">
    <property type="component" value="Unassembled WGS sequence"/>
</dbReference>
<proteinExistence type="predicted"/>
<reference evidence="2" key="1">
    <citation type="submission" date="2013-10" db="EMBL/GenBank/DDBJ databases">
        <title>Genomic analysis of the causative agents of coccidiosis in chickens.</title>
        <authorList>
            <person name="Reid A.J."/>
            <person name="Blake D."/>
            <person name="Billington K."/>
            <person name="Browne H."/>
            <person name="Dunn M."/>
            <person name="Hung S."/>
            <person name="Kawahara F."/>
            <person name="Miranda-Saavedra D."/>
            <person name="Mourier T."/>
            <person name="Nagra H."/>
            <person name="Otto T.D."/>
            <person name="Rawlings N."/>
            <person name="Sanchez A."/>
            <person name="Sanders M."/>
            <person name="Subramaniam C."/>
            <person name="Tay Y."/>
            <person name="Dear P."/>
            <person name="Doerig C."/>
            <person name="Gruber A."/>
            <person name="Parkinson J."/>
            <person name="Shirley M."/>
            <person name="Wan K.L."/>
            <person name="Berriman M."/>
            <person name="Tomley F."/>
            <person name="Pain A."/>
        </authorList>
    </citation>
    <scope>NUCLEOTIDE SEQUENCE [LARGE SCALE GENOMIC DNA]</scope>
    <source>
        <strain evidence="2">Houghton</strain>
    </source>
</reference>
<keyword evidence="1" id="KW-0175">Coiled coil</keyword>
<name>U6MSS8_9EIME</name>
<gene>
    <name evidence="2" type="ORF">ENH_00015870</name>
</gene>
<reference evidence="2" key="2">
    <citation type="submission" date="2013-10" db="EMBL/GenBank/DDBJ databases">
        <authorList>
            <person name="Aslett M."/>
        </authorList>
    </citation>
    <scope>NUCLEOTIDE SEQUENCE [LARGE SCALE GENOMIC DNA]</scope>
    <source>
        <strain evidence="2">Houghton</strain>
    </source>
</reference>
<dbReference type="RefSeq" id="XP_013434610.1">
    <property type="nucleotide sequence ID" value="XM_013579156.1"/>
</dbReference>
<dbReference type="AlphaFoldDB" id="U6MSS8"/>
<dbReference type="PANTHER" id="PTHR28080:SF1">
    <property type="entry name" value="PEROXISOMAL BIOGENESIS FACTOR 3"/>
    <property type="match status" value="1"/>
</dbReference>
<dbReference type="GO" id="GO:0030674">
    <property type="term" value="F:protein-macromolecule adaptor activity"/>
    <property type="evidence" value="ECO:0007669"/>
    <property type="project" value="TreeGrafter"/>
</dbReference>
<evidence type="ECO:0000313" key="3">
    <source>
        <dbReference type="Proteomes" id="UP000030754"/>
    </source>
</evidence>
<dbReference type="GO" id="GO:0045046">
    <property type="term" value="P:protein import into peroxisome membrane"/>
    <property type="evidence" value="ECO:0007669"/>
    <property type="project" value="TreeGrafter"/>
</dbReference>
<sequence length="560" mass="60327">MLSRLWGSVKRHPYKVLAGAAAAAAVAAAGAVAAKIYKHHKRLAALLDADDGELSQLLLKELGLSEGELTQLRQQQQEQQQQQQVTEAEWVAAFHFVRNQCVSDVSLLLLLREVQRQQQQQLEAAFPVDAYTRVLREPQQCSRMTPQQKEVCFRELCANVVARTVSCTVLLLLLLLLHRVQVNILAAALLQKEQQQQNEQQQQEEQQRQHEQNFVFLSSTRRAASAAVISRIAAAALSEVCAFVSVFPPQKAITAELLQQQLQQIMCRMCSRLCREATQQQWRQQQQQAIRRQQMHSSPPGFEDIDISKNAAAAAAASASAAVAAEAAAAAAAASAVGAGDFVEDEYGYAALLLPEEESLDSNDLAALPPAAAGQVLLLLQEARDVLDSPAFAAAVKGLCAAAAACLVQRIVESLQEAGTLPPAPAVPAAAAASPAAAAAAATAADPRKTPFQLARCLGCTCKLAEWALGVGSEGQLLHLLSGATETVELSALCYWAPHCDFARVQQLLHLVALAQQHEQQQQLGLKGPNLQALQGTNQLQQQKMQQQHTDLAYGAAQVM</sequence>
<dbReference type="GO" id="GO:0005778">
    <property type="term" value="C:peroxisomal membrane"/>
    <property type="evidence" value="ECO:0007669"/>
    <property type="project" value="InterPro"/>
</dbReference>
<evidence type="ECO:0000256" key="1">
    <source>
        <dbReference type="SAM" id="Coils"/>
    </source>
</evidence>
<accession>U6MSS8</accession>
<dbReference type="PANTHER" id="PTHR28080">
    <property type="entry name" value="PEROXISOMAL BIOGENESIS FACTOR 3"/>
    <property type="match status" value="1"/>
</dbReference>
<dbReference type="InterPro" id="IPR006966">
    <property type="entry name" value="Peroxin-3"/>
</dbReference>
<dbReference type="OrthoDB" id="347342at2759"/>
<dbReference type="EMBL" id="HG723444">
    <property type="protein sequence ID" value="CDJ66143.1"/>
    <property type="molecule type" value="Genomic_DNA"/>
</dbReference>